<feature type="binding site" evidence="5 7">
    <location>
        <position position="58"/>
    </location>
    <ligand>
        <name>substrate</name>
    </ligand>
</feature>
<dbReference type="GO" id="GO:0006094">
    <property type="term" value="P:gluconeogenesis"/>
    <property type="evidence" value="ECO:0007669"/>
    <property type="project" value="UniProtKB-UniRule"/>
</dbReference>
<comment type="catalytic activity">
    <reaction evidence="5">
        <text>(2R)-2-phosphoglycerate = (2R)-3-phosphoglycerate</text>
        <dbReference type="Rhea" id="RHEA:15901"/>
        <dbReference type="ChEBI" id="CHEBI:58272"/>
        <dbReference type="ChEBI" id="CHEBI:58289"/>
        <dbReference type="EC" id="5.4.2.11"/>
    </reaction>
</comment>
<dbReference type="UniPathway" id="UPA00109">
    <property type="reaction ID" value="UER00186"/>
</dbReference>
<sequence length="200" mass="22880">MAQLIFVRHGQSLYNLENRFTGIVDIPLTELGKEQAKLAGEKLKGHVFDIAYTSMLIRAQETLEIILNDMKIKIPIVKNKAFNERMYGSLQGLNKDETAKKYGFEQVEIWRRSYDICPPGGESLLDTYNRVVPYYKEQIEPKLKMGQNVLLVAHGNSLRSLMMYLEKISPLDIVKVNIATGIPRVYTFDNELIIANVKDL</sequence>
<evidence type="ECO:0000256" key="1">
    <source>
        <dbReference type="ARBA" id="ARBA00006717"/>
    </source>
</evidence>
<evidence type="ECO:0000256" key="4">
    <source>
        <dbReference type="ARBA" id="ARBA00023235"/>
    </source>
</evidence>
<evidence type="ECO:0000256" key="7">
    <source>
        <dbReference type="PIRSR" id="PIRSR613078-2"/>
    </source>
</evidence>
<dbReference type="InterPro" id="IPR005952">
    <property type="entry name" value="Phosphogly_mut1"/>
</dbReference>
<dbReference type="InterPro" id="IPR013078">
    <property type="entry name" value="His_Pase_superF_clade-1"/>
</dbReference>
<dbReference type="Gene3D" id="3.40.50.1240">
    <property type="entry name" value="Phosphoglycerate mutase-like"/>
    <property type="match status" value="1"/>
</dbReference>
<dbReference type="NCBIfam" id="TIGR01258">
    <property type="entry name" value="pgm_1"/>
    <property type="match status" value="2"/>
</dbReference>
<dbReference type="OrthoDB" id="9782128at2"/>
<dbReference type="Pfam" id="PF00300">
    <property type="entry name" value="His_Phos_1"/>
    <property type="match status" value="1"/>
</dbReference>
<dbReference type="GO" id="GO:0004619">
    <property type="term" value="F:phosphoglycerate mutase activity"/>
    <property type="evidence" value="ECO:0007669"/>
    <property type="project" value="UniProtKB-UniRule"/>
</dbReference>
<dbReference type="STRING" id="362413.RC62_3597"/>
<feature type="binding site" evidence="5 7">
    <location>
        <begin position="155"/>
        <end position="156"/>
    </location>
    <ligand>
        <name>substrate</name>
    </ligand>
</feature>
<dbReference type="PATRIC" id="fig|362413.3.peg.3522"/>
<evidence type="ECO:0000256" key="5">
    <source>
        <dbReference type="HAMAP-Rule" id="MF_01039"/>
    </source>
</evidence>
<evidence type="ECO:0000256" key="6">
    <source>
        <dbReference type="PIRSR" id="PIRSR613078-1"/>
    </source>
</evidence>
<gene>
    <name evidence="5" type="primary">gpmA</name>
    <name evidence="9" type="ORF">RC62_3597</name>
</gene>
<feature type="active site" description="Proton donor/acceptor" evidence="5 6">
    <location>
        <position position="84"/>
    </location>
</feature>
<dbReference type="CDD" id="cd07067">
    <property type="entry name" value="HP_PGM_like"/>
    <property type="match status" value="1"/>
</dbReference>
<evidence type="ECO:0000256" key="8">
    <source>
        <dbReference type="PIRSR" id="PIRSR613078-3"/>
    </source>
</evidence>
<accession>A0A0Q0X2E1</accession>
<proteinExistence type="inferred from homology"/>
<feature type="binding site" evidence="5 7">
    <location>
        <position position="95"/>
    </location>
    <ligand>
        <name>substrate</name>
    </ligand>
</feature>
<evidence type="ECO:0000256" key="2">
    <source>
        <dbReference type="ARBA" id="ARBA00022432"/>
    </source>
</evidence>
<feature type="binding site" evidence="5 7">
    <location>
        <begin position="8"/>
        <end position="15"/>
    </location>
    <ligand>
        <name>substrate</name>
    </ligand>
</feature>
<dbReference type="HAMAP" id="MF_01039">
    <property type="entry name" value="PGAM_GpmA"/>
    <property type="match status" value="1"/>
</dbReference>
<dbReference type="PANTHER" id="PTHR11931">
    <property type="entry name" value="PHOSPHOGLYCERATE MUTASE"/>
    <property type="match status" value="1"/>
</dbReference>
<dbReference type="SUPFAM" id="SSF53254">
    <property type="entry name" value="Phosphoglycerate mutase-like"/>
    <property type="match status" value="1"/>
</dbReference>
<reference evidence="9 10" key="1">
    <citation type="submission" date="2014-09" db="EMBL/GenBank/DDBJ databases">
        <title>Genome sequence of Flavobacterium aquidurense RC62.</title>
        <authorList>
            <person name="Kim J.F."/>
            <person name="Kwak M.-J."/>
        </authorList>
    </citation>
    <scope>NUCLEOTIDE SEQUENCE [LARGE SCALE GENOMIC DNA]</scope>
    <source>
        <strain evidence="9 10">RC62</strain>
    </source>
</reference>
<feature type="active site" description="Tele-phosphohistidine intermediate" evidence="5 6">
    <location>
        <position position="9"/>
    </location>
</feature>
<feature type="site" description="Transition state stabilizer" evidence="5 8">
    <location>
        <position position="154"/>
    </location>
</feature>
<dbReference type="InterPro" id="IPR029033">
    <property type="entry name" value="His_PPase_superfam"/>
</dbReference>
<dbReference type="SMART" id="SM00855">
    <property type="entry name" value="PGAM"/>
    <property type="match status" value="1"/>
</dbReference>
<dbReference type="EC" id="5.4.2.11" evidence="5"/>
<comment type="pathway">
    <text evidence="5">Carbohydrate degradation; glycolysis; pyruvate from D-glyceraldehyde 3-phosphate: step 3/5.</text>
</comment>
<dbReference type="RefSeq" id="WP_055092601.1">
    <property type="nucleotide sequence ID" value="NZ_JRLF01000006.1"/>
</dbReference>
<feature type="binding site" evidence="5 7">
    <location>
        <begin position="111"/>
        <end position="112"/>
    </location>
    <ligand>
        <name>substrate</name>
    </ligand>
</feature>
<protein>
    <recommendedName>
        <fullName evidence="5">2,3-bisphosphoglycerate-dependent phosphoglycerate mutase</fullName>
        <shortName evidence="5">BPG-dependent PGAM</shortName>
        <shortName evidence="5">PGAM</shortName>
        <shortName evidence="5">Phosphoglyceromutase</shortName>
        <shortName evidence="5">dPGM</shortName>
        <ecNumber evidence="5">5.4.2.11</ecNumber>
    </recommendedName>
</protein>
<keyword evidence="3 5" id="KW-0324">Glycolysis</keyword>
<feature type="binding site" evidence="5 7">
    <location>
        <begin position="84"/>
        <end position="87"/>
    </location>
    <ligand>
        <name>substrate</name>
    </ligand>
</feature>
<feature type="binding site" evidence="5 7">
    <location>
        <begin position="21"/>
        <end position="22"/>
    </location>
    <ligand>
        <name>substrate</name>
    </ligand>
</feature>
<keyword evidence="2 5" id="KW-0312">Gluconeogenesis</keyword>
<dbReference type="EMBL" id="JRLF01000006">
    <property type="protein sequence ID" value="KQB42590.1"/>
    <property type="molecule type" value="Genomic_DNA"/>
</dbReference>
<dbReference type="PIRSF" id="PIRSF000709">
    <property type="entry name" value="6PFK_2-Ptase"/>
    <property type="match status" value="1"/>
</dbReference>
<comment type="caution">
    <text evidence="9">The sequence shown here is derived from an EMBL/GenBank/DDBJ whole genome shotgun (WGS) entry which is preliminary data.</text>
</comment>
<dbReference type="GO" id="GO:0006096">
    <property type="term" value="P:glycolytic process"/>
    <property type="evidence" value="ECO:0007669"/>
    <property type="project" value="UniProtKB-UniRule"/>
</dbReference>
<comment type="similarity">
    <text evidence="1 5">Belongs to the phosphoglycerate mutase family. BPG-dependent PGAM subfamily.</text>
</comment>
<evidence type="ECO:0000313" key="10">
    <source>
        <dbReference type="Proteomes" id="UP000050443"/>
    </source>
</evidence>
<evidence type="ECO:0000256" key="3">
    <source>
        <dbReference type="ARBA" id="ARBA00023152"/>
    </source>
</evidence>
<dbReference type="Proteomes" id="UP000050443">
    <property type="component" value="Unassembled WGS sequence"/>
</dbReference>
<comment type="function">
    <text evidence="5">Catalyzes the interconversion of 2-phosphoglycerate and 3-phosphoglycerate.</text>
</comment>
<keyword evidence="4 5" id="KW-0413">Isomerase</keyword>
<name>A0A0Q0X2E1_9FLAO</name>
<evidence type="ECO:0000313" key="9">
    <source>
        <dbReference type="EMBL" id="KQB42590.1"/>
    </source>
</evidence>
<dbReference type="AlphaFoldDB" id="A0A0Q0X2E1"/>
<organism evidence="9 10">
    <name type="scientific">Flavobacterium aquidurense</name>
    <dbReference type="NCBI Taxonomy" id="362413"/>
    <lineage>
        <taxon>Bacteria</taxon>
        <taxon>Pseudomonadati</taxon>
        <taxon>Bacteroidota</taxon>
        <taxon>Flavobacteriia</taxon>
        <taxon>Flavobacteriales</taxon>
        <taxon>Flavobacteriaceae</taxon>
        <taxon>Flavobacterium</taxon>
    </lineage>
</organism>